<dbReference type="EMBL" id="LUCM01001857">
    <property type="protein sequence ID" value="KAA0198266.1"/>
    <property type="molecule type" value="Genomic_DNA"/>
</dbReference>
<accession>A0A8E0S0E9</accession>
<reference evidence="2" key="1">
    <citation type="submission" date="2019-05" db="EMBL/GenBank/DDBJ databases">
        <title>Annotation for the trematode Fasciolopsis buski.</title>
        <authorList>
            <person name="Choi Y.-J."/>
        </authorList>
    </citation>
    <scope>NUCLEOTIDE SEQUENCE</scope>
    <source>
        <strain evidence="2">HT</strain>
        <tissue evidence="2">Whole worm</tissue>
    </source>
</reference>
<proteinExistence type="predicted"/>
<keyword evidence="3" id="KW-1185">Reference proteome</keyword>
<name>A0A8E0S0E9_9TREM</name>
<evidence type="ECO:0000313" key="3">
    <source>
        <dbReference type="Proteomes" id="UP000728185"/>
    </source>
</evidence>
<comment type="caution">
    <text evidence="2">The sequence shown here is derived from an EMBL/GenBank/DDBJ whole genome shotgun (WGS) entry which is preliminary data.</text>
</comment>
<dbReference type="Proteomes" id="UP000728185">
    <property type="component" value="Unassembled WGS sequence"/>
</dbReference>
<feature type="region of interest" description="Disordered" evidence="1">
    <location>
        <begin position="256"/>
        <end position="276"/>
    </location>
</feature>
<sequence>MCIPGDHGAPFLVSSIQRSYSSSDSVPRLQTASDPVCHCTPCSHHIPLKPQRVATRALHLEVSLPACHTLSTSALPEGEISLVSTAPFRPKFIHIILTLLFFLCWFLTCVNSDLDISTMTNSNYTRGSDSQLISSSRKLTWNFPIISSNSDRRGSVKKPISALPSRRTTHFSLFRKRIFKRESSKGQGSTVPGAGNSAASITVTTQLLNPALIHFICSRLPDPCARAAYLREHVRHELCLDIPFLYVLPNTTIPQSDRTKKTIRPPGSLYDTQSGTCRESGAHSLSYAKSDSLFETFLSSPNTCVRSLTEANQQIRQRLEPMFQEFDRLLDKSFCKRQSDPDLNVTGEFQCEECREPLLNEHKPHSKARTIVLSTNMICQSTP</sequence>
<gene>
    <name evidence="2" type="ORF">FBUS_00535</name>
</gene>
<evidence type="ECO:0000256" key="1">
    <source>
        <dbReference type="SAM" id="MobiDB-lite"/>
    </source>
</evidence>
<organism evidence="2 3">
    <name type="scientific">Fasciolopsis buskii</name>
    <dbReference type="NCBI Taxonomy" id="27845"/>
    <lineage>
        <taxon>Eukaryota</taxon>
        <taxon>Metazoa</taxon>
        <taxon>Spiralia</taxon>
        <taxon>Lophotrochozoa</taxon>
        <taxon>Platyhelminthes</taxon>
        <taxon>Trematoda</taxon>
        <taxon>Digenea</taxon>
        <taxon>Plagiorchiida</taxon>
        <taxon>Echinostomata</taxon>
        <taxon>Echinostomatoidea</taxon>
        <taxon>Fasciolidae</taxon>
        <taxon>Fasciolopsis</taxon>
    </lineage>
</organism>
<protein>
    <submittedName>
        <fullName evidence="2">Uncharacterized protein</fullName>
    </submittedName>
</protein>
<dbReference type="OrthoDB" id="10047996at2759"/>
<evidence type="ECO:0000313" key="2">
    <source>
        <dbReference type="EMBL" id="KAA0198266.1"/>
    </source>
</evidence>
<dbReference type="AlphaFoldDB" id="A0A8E0S0E9"/>